<evidence type="ECO:0000313" key="1">
    <source>
        <dbReference type="EMBL" id="WLD57369.1"/>
    </source>
</evidence>
<gene>
    <name evidence="1" type="ORF">NFC81_11655</name>
</gene>
<proteinExistence type="predicted"/>
<evidence type="ECO:0008006" key="2">
    <source>
        <dbReference type="Google" id="ProtNLM"/>
    </source>
</evidence>
<dbReference type="AlphaFoldDB" id="A0AB38YDE3"/>
<accession>A0AB38YDE3</accession>
<dbReference type="RefSeq" id="WP_304994655.1">
    <property type="nucleotide sequence ID" value="NZ_CP101717.1"/>
</dbReference>
<reference evidence="1" key="1">
    <citation type="submission" date="2022-07" db="EMBL/GenBank/DDBJ databases">
        <title>Complete genome sequence of Salinispirillum sp. LH10-3-1 capable of multiple carbohydrate inversion isolated from a soda lake.</title>
        <authorList>
            <person name="Liu J."/>
            <person name="Zhai Y."/>
            <person name="Zhang H."/>
            <person name="Yang H."/>
            <person name="Qu J."/>
            <person name="Li J."/>
        </authorList>
    </citation>
    <scope>NUCLEOTIDE SEQUENCE</scope>
    <source>
        <strain evidence="1">LH 10-3-1</strain>
    </source>
</reference>
<organism evidence="1">
    <name type="scientific">Salinispirillum sp. LH 10-3-1</name>
    <dbReference type="NCBI Taxonomy" id="2952525"/>
    <lineage>
        <taxon>Bacteria</taxon>
        <taxon>Pseudomonadati</taxon>
        <taxon>Pseudomonadota</taxon>
        <taxon>Gammaproteobacteria</taxon>
        <taxon>Oceanospirillales</taxon>
        <taxon>Saccharospirillaceae</taxon>
        <taxon>Salinispirillum</taxon>
    </lineage>
</organism>
<sequence length="102" mass="11472">MTPTQHPNTSALLIVEFRLRLDGSQTTTERTQRLAPLLRHWGKLPHIAINETSAGLDTERAHCTIVILNNDAGAARKNADDILAWSERNLNAWIEDFQISTQ</sequence>
<protein>
    <recommendedName>
        <fullName evidence="2">DUF503 domain-containing protein</fullName>
    </recommendedName>
</protein>
<name>A0AB38YDE3_9GAMM</name>
<dbReference type="EMBL" id="CP101717">
    <property type="protein sequence ID" value="WLD57369.1"/>
    <property type="molecule type" value="Genomic_DNA"/>
</dbReference>